<proteinExistence type="predicted"/>
<dbReference type="Gramene" id="ONIVA08G08930.1">
    <property type="protein sequence ID" value="ONIVA08G08930.1"/>
    <property type="gene ID" value="ONIVA08G08930"/>
</dbReference>
<dbReference type="AlphaFoldDB" id="A0A0E0I9E4"/>
<reference evidence="2" key="1">
    <citation type="submission" date="2015-04" db="UniProtKB">
        <authorList>
            <consortium name="EnsemblPlants"/>
        </authorList>
    </citation>
    <scope>IDENTIFICATION</scope>
    <source>
        <strain evidence="2">SL10</strain>
    </source>
</reference>
<name>A0A0E0I9E4_ORYNI</name>
<feature type="compositionally biased region" description="Low complexity" evidence="1">
    <location>
        <begin position="17"/>
        <end position="31"/>
    </location>
</feature>
<feature type="region of interest" description="Disordered" evidence="1">
    <location>
        <begin position="1"/>
        <end position="95"/>
    </location>
</feature>
<evidence type="ECO:0000313" key="3">
    <source>
        <dbReference type="Proteomes" id="UP000006591"/>
    </source>
</evidence>
<dbReference type="Proteomes" id="UP000006591">
    <property type="component" value="Chromosome 8"/>
</dbReference>
<keyword evidence="3" id="KW-1185">Reference proteome</keyword>
<evidence type="ECO:0000256" key="1">
    <source>
        <dbReference type="SAM" id="MobiDB-lite"/>
    </source>
</evidence>
<accession>A0A0E0I9E4</accession>
<dbReference type="EnsemblPlants" id="ONIVA08G08930.1">
    <property type="protein sequence ID" value="ONIVA08G08930.1"/>
    <property type="gene ID" value="ONIVA08G08930"/>
</dbReference>
<protein>
    <submittedName>
        <fullName evidence="2">Uncharacterized protein</fullName>
    </submittedName>
</protein>
<reference evidence="2" key="2">
    <citation type="submission" date="2018-04" db="EMBL/GenBank/DDBJ databases">
        <title>OnivRS2 (Oryza nivara Reference Sequence Version 2).</title>
        <authorList>
            <person name="Zhang J."/>
            <person name="Kudrna D."/>
            <person name="Lee S."/>
            <person name="Talag J."/>
            <person name="Rajasekar S."/>
            <person name="Welchert J."/>
            <person name="Hsing Y.-I."/>
            <person name="Wing R.A."/>
        </authorList>
    </citation>
    <scope>NUCLEOTIDE SEQUENCE [LARGE SCALE GENOMIC DNA]</scope>
    <source>
        <strain evidence="2">SL10</strain>
    </source>
</reference>
<sequence length="95" mass="9749">MPDPPSRRPHPCQIWPTAAGSGRVGRGAATGCTGVPSPRLPPAIADHRRARSHAVPDPPTPCTPSLGARGGTAVSPAHSRPSPPRPQPYRAASLS</sequence>
<evidence type="ECO:0000313" key="2">
    <source>
        <dbReference type="EnsemblPlants" id="ONIVA08G08930.1"/>
    </source>
</evidence>
<dbReference type="HOGENOM" id="CLU_2376462_0_0_1"/>
<organism evidence="2">
    <name type="scientific">Oryza nivara</name>
    <name type="common">Indian wild rice</name>
    <name type="synonym">Oryza sativa f. spontanea</name>
    <dbReference type="NCBI Taxonomy" id="4536"/>
    <lineage>
        <taxon>Eukaryota</taxon>
        <taxon>Viridiplantae</taxon>
        <taxon>Streptophyta</taxon>
        <taxon>Embryophyta</taxon>
        <taxon>Tracheophyta</taxon>
        <taxon>Spermatophyta</taxon>
        <taxon>Magnoliopsida</taxon>
        <taxon>Liliopsida</taxon>
        <taxon>Poales</taxon>
        <taxon>Poaceae</taxon>
        <taxon>BOP clade</taxon>
        <taxon>Oryzoideae</taxon>
        <taxon>Oryzeae</taxon>
        <taxon>Oryzinae</taxon>
        <taxon>Oryza</taxon>
    </lineage>
</organism>